<comment type="subcellular location">
    <subcellularLocation>
        <location evidence="2">Cytoplasm</location>
        <location evidence="2">Nucleoid</location>
    </subcellularLocation>
</comment>
<evidence type="ECO:0000313" key="5">
    <source>
        <dbReference type="Proteomes" id="UP000076023"/>
    </source>
</evidence>
<feature type="coiled-coil region" evidence="3">
    <location>
        <begin position="3"/>
        <end position="30"/>
    </location>
</feature>
<dbReference type="RefSeq" id="WP_075079871.1">
    <property type="nucleotide sequence ID" value="NZ_BDCO01000002.1"/>
</dbReference>
<name>A0A146G9T1_TERSA</name>
<dbReference type="EMBL" id="BDCO01000002">
    <property type="protein sequence ID" value="GAT34220.1"/>
    <property type="molecule type" value="Genomic_DNA"/>
</dbReference>
<sequence length="103" mass="10875">MNIQKMMQQAQRMQAKIAEAQSSLADKTVEASAGGGKVTVTANGTGDVLSITIDPSIVDPQDVEFLQELVLAGVKQAIEDSRKLAESEMKKATGGLNIPGMPF</sequence>
<dbReference type="GO" id="GO:0005829">
    <property type="term" value="C:cytosol"/>
    <property type="evidence" value="ECO:0007669"/>
    <property type="project" value="TreeGrafter"/>
</dbReference>
<keyword evidence="2" id="KW-0963">Cytoplasm</keyword>
<keyword evidence="3" id="KW-0175">Coiled coil</keyword>
<evidence type="ECO:0000313" key="4">
    <source>
        <dbReference type="EMBL" id="GAT34220.1"/>
    </source>
</evidence>
<evidence type="ECO:0000256" key="2">
    <source>
        <dbReference type="HAMAP-Rule" id="MF_00274"/>
    </source>
</evidence>
<dbReference type="SUPFAM" id="SSF82607">
    <property type="entry name" value="YbaB-like"/>
    <property type="match status" value="1"/>
</dbReference>
<dbReference type="AlphaFoldDB" id="A0A146G9T1"/>
<evidence type="ECO:0000256" key="3">
    <source>
        <dbReference type="SAM" id="Coils"/>
    </source>
</evidence>
<dbReference type="Proteomes" id="UP000076023">
    <property type="component" value="Unassembled WGS sequence"/>
</dbReference>
<dbReference type="NCBIfam" id="TIGR00103">
    <property type="entry name" value="DNA_YbaB_EbfC"/>
    <property type="match status" value="1"/>
</dbReference>
<organism evidence="4 5">
    <name type="scientific">Terrimicrobium sacchariphilum</name>
    <dbReference type="NCBI Taxonomy" id="690879"/>
    <lineage>
        <taxon>Bacteria</taxon>
        <taxon>Pseudomonadati</taxon>
        <taxon>Verrucomicrobiota</taxon>
        <taxon>Terrimicrobiia</taxon>
        <taxon>Terrimicrobiales</taxon>
        <taxon>Terrimicrobiaceae</taxon>
        <taxon>Terrimicrobium</taxon>
    </lineage>
</organism>
<keyword evidence="1 2" id="KW-0238">DNA-binding</keyword>
<comment type="subunit">
    <text evidence="2">Homodimer.</text>
</comment>
<dbReference type="InterPro" id="IPR004401">
    <property type="entry name" value="YbaB/EbfC"/>
</dbReference>
<accession>A0A146G9T1</accession>
<dbReference type="InParanoid" id="A0A146G9T1"/>
<comment type="function">
    <text evidence="2">Binds to DNA and alters its conformation. May be involved in regulation of gene expression, nucleoid organization and DNA protection.</text>
</comment>
<dbReference type="PANTHER" id="PTHR33449">
    <property type="entry name" value="NUCLEOID-ASSOCIATED PROTEIN YBAB"/>
    <property type="match status" value="1"/>
</dbReference>
<comment type="caution">
    <text evidence="4">The sequence shown here is derived from an EMBL/GenBank/DDBJ whole genome shotgun (WGS) entry which is preliminary data.</text>
</comment>
<dbReference type="PANTHER" id="PTHR33449:SF1">
    <property type="entry name" value="NUCLEOID-ASSOCIATED PROTEIN YBAB"/>
    <property type="match status" value="1"/>
</dbReference>
<gene>
    <name evidence="4" type="ORF">TSACC_22644</name>
</gene>
<keyword evidence="5" id="KW-1185">Reference proteome</keyword>
<proteinExistence type="inferred from homology"/>
<dbReference type="GO" id="GO:0003677">
    <property type="term" value="F:DNA binding"/>
    <property type="evidence" value="ECO:0007669"/>
    <property type="project" value="UniProtKB-UniRule"/>
</dbReference>
<dbReference type="FunCoup" id="A0A146G9T1">
    <property type="interactions" value="393"/>
</dbReference>
<protein>
    <recommendedName>
        <fullName evidence="2">Nucleoid-associated protein TSACC_22644</fullName>
    </recommendedName>
</protein>
<dbReference type="OrthoDB" id="9795263at2"/>
<dbReference type="PIRSF" id="PIRSF004555">
    <property type="entry name" value="UCP004555"/>
    <property type="match status" value="1"/>
</dbReference>
<reference evidence="5" key="1">
    <citation type="journal article" date="2017" name="Genome Announc.">
        <title>Draft Genome Sequence of Terrimicrobium sacchariphilum NM-5T, a Facultative Anaerobic Soil Bacterium of the Class Spartobacteria.</title>
        <authorList>
            <person name="Qiu Y.L."/>
            <person name="Tourlousse D.M."/>
            <person name="Matsuura N."/>
            <person name="Ohashi A."/>
            <person name="Sekiguchi Y."/>
        </authorList>
    </citation>
    <scope>NUCLEOTIDE SEQUENCE [LARGE SCALE GENOMIC DNA]</scope>
    <source>
        <strain evidence="5">NM-5</strain>
    </source>
</reference>
<dbReference type="STRING" id="690879.TSACC_22644"/>
<dbReference type="HAMAP" id="MF_00274">
    <property type="entry name" value="DNA_YbaB_EbfC"/>
    <property type="match status" value="1"/>
</dbReference>
<dbReference type="Pfam" id="PF02575">
    <property type="entry name" value="YbaB_DNA_bd"/>
    <property type="match status" value="1"/>
</dbReference>
<dbReference type="GO" id="GO:0043590">
    <property type="term" value="C:bacterial nucleoid"/>
    <property type="evidence" value="ECO:0007669"/>
    <property type="project" value="UniProtKB-UniRule"/>
</dbReference>
<comment type="similarity">
    <text evidence="2">Belongs to the YbaB/EbfC family.</text>
</comment>
<evidence type="ECO:0000256" key="1">
    <source>
        <dbReference type="ARBA" id="ARBA00023125"/>
    </source>
</evidence>
<dbReference type="InterPro" id="IPR036894">
    <property type="entry name" value="YbaB-like_sf"/>
</dbReference>
<dbReference type="Gene3D" id="3.30.1310.10">
    <property type="entry name" value="Nucleoid-associated protein YbaB-like domain"/>
    <property type="match status" value="1"/>
</dbReference>